<dbReference type="PANTHER" id="PTHR43707:SF1">
    <property type="entry name" value="HISTIDINE--TRNA LIGASE, MITOCHONDRIAL-RELATED"/>
    <property type="match status" value="1"/>
</dbReference>
<keyword evidence="8" id="KW-0368">Histidine biosynthesis</keyword>
<dbReference type="PROSITE" id="PS50862">
    <property type="entry name" value="AA_TRNA_LIGASE_II"/>
    <property type="match status" value="1"/>
</dbReference>
<organism evidence="10 11">
    <name type="scientific">Anabaena catenula FACHB-362</name>
    <dbReference type="NCBI Taxonomy" id="2692877"/>
    <lineage>
        <taxon>Bacteria</taxon>
        <taxon>Bacillati</taxon>
        <taxon>Cyanobacteriota</taxon>
        <taxon>Cyanophyceae</taxon>
        <taxon>Nostocales</taxon>
        <taxon>Nostocaceae</taxon>
        <taxon>Anabaena</taxon>
    </lineage>
</organism>
<evidence type="ECO:0000313" key="11">
    <source>
        <dbReference type="Proteomes" id="UP000660381"/>
    </source>
</evidence>
<dbReference type="CDD" id="cd00773">
    <property type="entry name" value="HisRS-like_core"/>
    <property type="match status" value="1"/>
</dbReference>
<dbReference type="InterPro" id="IPR041715">
    <property type="entry name" value="HisRS-like_core"/>
</dbReference>
<dbReference type="InterPro" id="IPR006195">
    <property type="entry name" value="aa-tRNA-synth_II"/>
</dbReference>
<dbReference type="SUPFAM" id="SSF55681">
    <property type="entry name" value="Class II aaRS and biotin synthetases"/>
    <property type="match status" value="1"/>
</dbReference>
<dbReference type="HAMAP" id="MF_00125">
    <property type="entry name" value="HisZ"/>
    <property type="match status" value="1"/>
</dbReference>
<dbReference type="Pfam" id="PF13393">
    <property type="entry name" value="tRNA-synt_His"/>
    <property type="match status" value="1"/>
</dbReference>
<keyword evidence="6 8" id="KW-0963">Cytoplasm</keyword>
<evidence type="ECO:0000256" key="7">
    <source>
        <dbReference type="ARBA" id="ARBA00025246"/>
    </source>
</evidence>
<sequence length="403" mass="44921">MVYQPAAGARDLLPLDVAQKRWIEDRLQQVFHRWGYHRIITSTLERMDTLMAGEAIQRQMVIELQNGQNEELGLRPELTASIARTVVTRMAGATYPQRLYYNANVFRRNWEKRHNRQQEYYQAGVELLGSGGLLANAEVLLLVANCLAALDLQGWHLILGEAGITRSLLNAFPANLQSKVRSAIAHLDRITIDTLPLSDELRERARIMLDLRGNSADVLAKVSSLDLDSEQQEAVNNLKSLVDLLESDGKFPLILDLSLIQTIDYYTGIVFEVVSDTDGQAKVLGRGGRYDQLLGLYHPQGENIPGIGFELSIDDLYQTLVLTQQLPQDIPASNWLVVPESKTAEAAAFAYAQKLRDTPDLVRVEIDLGGRDTEAIRQYASDRSIAQIAWIKADGTTTIEAVG</sequence>
<evidence type="ECO:0000313" key="10">
    <source>
        <dbReference type="EMBL" id="MBD2690643.1"/>
    </source>
</evidence>
<dbReference type="PIRSF" id="PIRSF001549">
    <property type="entry name" value="His-tRNA_synth"/>
    <property type="match status" value="1"/>
</dbReference>
<protein>
    <recommendedName>
        <fullName evidence="5 8">ATP phosphoribosyltransferase regulatory subunit</fullName>
    </recommendedName>
</protein>
<dbReference type="InterPro" id="IPR004516">
    <property type="entry name" value="HisRS/HisZ"/>
</dbReference>
<dbReference type="InterPro" id="IPR004517">
    <property type="entry name" value="HisZ"/>
</dbReference>
<keyword evidence="10" id="KW-0808">Transferase</keyword>
<feature type="domain" description="Aminoacyl-transfer RNA synthetases class-II family profile" evidence="9">
    <location>
        <begin position="23"/>
        <end position="339"/>
    </location>
</feature>
<dbReference type="Proteomes" id="UP000660381">
    <property type="component" value="Unassembled WGS sequence"/>
</dbReference>
<comment type="pathway">
    <text evidence="2 8">Amino-acid biosynthesis; L-histidine biosynthesis; L-histidine from 5-phospho-alpha-D-ribose 1-diphosphate: step 1/9.</text>
</comment>
<gene>
    <name evidence="8" type="primary">hisZ</name>
    <name evidence="10" type="ORF">H6G68_02545</name>
</gene>
<evidence type="ECO:0000256" key="2">
    <source>
        <dbReference type="ARBA" id="ARBA00004667"/>
    </source>
</evidence>
<comment type="caution">
    <text evidence="10">The sequence shown here is derived from an EMBL/GenBank/DDBJ whole genome shotgun (WGS) entry which is preliminary data.</text>
</comment>
<dbReference type="EMBL" id="JACJTQ010000002">
    <property type="protein sequence ID" value="MBD2690643.1"/>
    <property type="molecule type" value="Genomic_DNA"/>
</dbReference>
<keyword evidence="10" id="KW-0328">Glycosyltransferase</keyword>
<keyword evidence="11" id="KW-1185">Reference proteome</keyword>
<evidence type="ECO:0000256" key="5">
    <source>
        <dbReference type="ARBA" id="ARBA00020397"/>
    </source>
</evidence>
<comment type="miscellaneous">
    <text evidence="8">This function is generally fulfilled by the C-terminal part of HisG, which is missing in some bacteria such as this one.</text>
</comment>
<evidence type="ECO:0000256" key="3">
    <source>
        <dbReference type="ARBA" id="ARBA00005539"/>
    </source>
</evidence>
<comment type="similarity">
    <text evidence="3 8">Belongs to the class-II aminoacyl-tRNA synthetase family. HisZ subfamily.</text>
</comment>
<dbReference type="PANTHER" id="PTHR43707">
    <property type="entry name" value="HISTIDYL-TRNA SYNTHETASE"/>
    <property type="match status" value="1"/>
</dbReference>
<dbReference type="NCBIfam" id="NF008940">
    <property type="entry name" value="PRK12292.2-3"/>
    <property type="match status" value="1"/>
</dbReference>
<evidence type="ECO:0000256" key="6">
    <source>
        <dbReference type="ARBA" id="ARBA00022490"/>
    </source>
</evidence>
<dbReference type="NCBIfam" id="TIGR00443">
    <property type="entry name" value="hisZ_biosyn_reg"/>
    <property type="match status" value="1"/>
</dbReference>
<reference evidence="10 11" key="1">
    <citation type="journal article" date="2020" name="ISME J.">
        <title>Comparative genomics reveals insights into cyanobacterial evolution and habitat adaptation.</title>
        <authorList>
            <person name="Chen M.Y."/>
            <person name="Teng W.K."/>
            <person name="Zhao L."/>
            <person name="Hu C.X."/>
            <person name="Zhou Y.K."/>
            <person name="Han B.P."/>
            <person name="Song L.R."/>
            <person name="Shu W.S."/>
        </authorList>
    </citation>
    <scope>NUCLEOTIDE SEQUENCE [LARGE SCALE GENOMIC DNA]</scope>
    <source>
        <strain evidence="10 11">FACHB-362</strain>
    </source>
</reference>
<proteinExistence type="inferred from homology"/>
<dbReference type="RefSeq" id="WP_190905210.1">
    <property type="nucleotide sequence ID" value="NZ_JACJTQ010000002.1"/>
</dbReference>
<evidence type="ECO:0000256" key="4">
    <source>
        <dbReference type="ARBA" id="ARBA00011496"/>
    </source>
</evidence>
<evidence type="ECO:0000259" key="9">
    <source>
        <dbReference type="PROSITE" id="PS50862"/>
    </source>
</evidence>
<keyword evidence="8" id="KW-0028">Amino-acid biosynthesis</keyword>
<dbReference type="GO" id="GO:0016757">
    <property type="term" value="F:glycosyltransferase activity"/>
    <property type="evidence" value="ECO:0007669"/>
    <property type="project" value="UniProtKB-KW"/>
</dbReference>
<accession>A0ABR8IZ41</accession>
<comment type="subcellular location">
    <subcellularLocation>
        <location evidence="1 8">Cytoplasm</location>
    </subcellularLocation>
</comment>
<comment type="subunit">
    <text evidence="4 8">Heteromultimer composed of HisG and HisZ subunits.</text>
</comment>
<dbReference type="Gene3D" id="3.30.930.10">
    <property type="entry name" value="Bira Bifunctional Protein, Domain 2"/>
    <property type="match status" value="1"/>
</dbReference>
<evidence type="ECO:0000256" key="8">
    <source>
        <dbReference type="HAMAP-Rule" id="MF_00125"/>
    </source>
</evidence>
<dbReference type="InterPro" id="IPR045864">
    <property type="entry name" value="aa-tRNA-synth_II/BPL/LPL"/>
</dbReference>
<evidence type="ECO:0000256" key="1">
    <source>
        <dbReference type="ARBA" id="ARBA00004496"/>
    </source>
</evidence>
<name>A0ABR8IZ41_9NOST</name>
<comment type="function">
    <text evidence="7 8">Required for the first step of histidine biosynthesis. May allow the feedback regulation of ATP phosphoribosyltransferase activity by histidine.</text>
</comment>